<keyword evidence="2" id="KW-1185">Reference proteome</keyword>
<comment type="caution">
    <text evidence="1">The sequence shown here is derived from an EMBL/GenBank/DDBJ whole genome shotgun (WGS) entry which is preliminary data.</text>
</comment>
<gene>
    <name evidence="1" type="ORF">ANACAC_03610</name>
</gene>
<evidence type="ECO:0000313" key="1">
    <source>
        <dbReference type="EMBL" id="EDR95935.1"/>
    </source>
</evidence>
<dbReference type="AlphaFoldDB" id="B0MJ06"/>
<protein>
    <submittedName>
        <fullName evidence="1">Uncharacterized protein</fullName>
    </submittedName>
</protein>
<proteinExistence type="predicted"/>
<dbReference type="Proteomes" id="UP000004935">
    <property type="component" value="Unassembled WGS sequence"/>
</dbReference>
<sequence>MIIPPFVNCSCERYIKIIHQSKWIYTMKKLPDRLTPIFTNDIMSKKKI</sequence>
<organism evidence="1 2">
    <name type="scientific">Anaerostipes caccae (strain DSM 14662 / CCUG 47493 / JCM 13470 / NCIMB 13811 / L1-92)</name>
    <dbReference type="NCBI Taxonomy" id="411490"/>
    <lineage>
        <taxon>Bacteria</taxon>
        <taxon>Bacillati</taxon>
        <taxon>Bacillota</taxon>
        <taxon>Clostridia</taxon>
        <taxon>Lachnospirales</taxon>
        <taxon>Lachnospiraceae</taxon>
        <taxon>Anaerostipes</taxon>
    </lineage>
</organism>
<reference evidence="1" key="2">
    <citation type="submission" date="2013-11" db="EMBL/GenBank/DDBJ databases">
        <title>Draft genome sequence of Anaerostipes caccae (DSM 14662).</title>
        <authorList>
            <person name="Sudarsanam P."/>
            <person name="Ley R."/>
            <person name="Guruge J."/>
            <person name="Turnbaugh P.J."/>
            <person name="Mahowald M."/>
            <person name="Liep D."/>
            <person name="Gordon J."/>
        </authorList>
    </citation>
    <scope>NUCLEOTIDE SEQUENCE</scope>
    <source>
        <strain evidence="1">DSM 14662</strain>
    </source>
</reference>
<evidence type="ECO:0000313" key="2">
    <source>
        <dbReference type="Proteomes" id="UP000004935"/>
    </source>
</evidence>
<dbReference type="EMBL" id="ABAX03000038">
    <property type="protein sequence ID" value="EDR95935.1"/>
    <property type="molecule type" value="Genomic_DNA"/>
</dbReference>
<accession>B0MJ06</accession>
<reference evidence="1" key="1">
    <citation type="submission" date="2007-11" db="EMBL/GenBank/DDBJ databases">
        <authorList>
            <person name="Fulton L."/>
            <person name="Clifton S."/>
            <person name="Fulton B."/>
            <person name="Xu J."/>
            <person name="Minx P."/>
            <person name="Pepin K.H."/>
            <person name="Johnson M."/>
            <person name="Thiruvilangam P."/>
            <person name="Bhonagiri V."/>
            <person name="Nash W.E."/>
            <person name="Mardis E.R."/>
            <person name="Wilson R.K."/>
        </authorList>
    </citation>
    <scope>NUCLEOTIDE SEQUENCE [LARGE SCALE GENOMIC DNA]</scope>
    <source>
        <strain evidence="1">DSM 14662</strain>
    </source>
</reference>
<dbReference type="HOGENOM" id="CLU_3148773_0_0_9"/>
<name>B0MJ06_ANACD</name>